<dbReference type="EMBL" id="CAJVPT010017901">
    <property type="protein sequence ID" value="CAG8629701.1"/>
    <property type="molecule type" value="Genomic_DNA"/>
</dbReference>
<name>A0ACA9N5B2_9GLOM</name>
<comment type="caution">
    <text evidence="1">The sequence shown here is derived from an EMBL/GenBank/DDBJ whole genome shotgun (WGS) entry which is preliminary data.</text>
</comment>
<reference evidence="1" key="1">
    <citation type="submission" date="2021-06" db="EMBL/GenBank/DDBJ databases">
        <authorList>
            <person name="Kallberg Y."/>
            <person name="Tangrot J."/>
            <person name="Rosling A."/>
        </authorList>
    </citation>
    <scope>NUCLEOTIDE SEQUENCE</scope>
    <source>
        <strain evidence="1">CL356</strain>
    </source>
</reference>
<evidence type="ECO:0000313" key="1">
    <source>
        <dbReference type="EMBL" id="CAG8629701.1"/>
    </source>
</evidence>
<feature type="non-terminal residue" evidence="1">
    <location>
        <position position="1"/>
    </location>
</feature>
<organism evidence="1 2">
    <name type="scientific">Acaulospora colombiana</name>
    <dbReference type="NCBI Taxonomy" id="27376"/>
    <lineage>
        <taxon>Eukaryota</taxon>
        <taxon>Fungi</taxon>
        <taxon>Fungi incertae sedis</taxon>
        <taxon>Mucoromycota</taxon>
        <taxon>Glomeromycotina</taxon>
        <taxon>Glomeromycetes</taxon>
        <taxon>Diversisporales</taxon>
        <taxon>Acaulosporaceae</taxon>
        <taxon>Acaulospora</taxon>
    </lineage>
</organism>
<evidence type="ECO:0000313" key="2">
    <source>
        <dbReference type="Proteomes" id="UP000789525"/>
    </source>
</evidence>
<gene>
    <name evidence="1" type="ORF">ACOLOM_LOCUS7590</name>
</gene>
<accession>A0ACA9N5B2</accession>
<sequence length="203" mass="23424">LHLSILGDTPLDLLVGFLLYKTNDQRKFFVTNEYSVLRFTILLVAIEESLEAFSAFEKRLPVWDNIKDGFNFNNRENVTSIKDKYISIANNAASIIEFIDFRRIDAKILIDIIEPLDLISPKKLMEAYRFHSYETKSPSHFRGIHCITWDKGTEVIMNLNMNSRVCQFSIAGKKYDAEWINLPSKLYFAAALSKGGKYRIISL</sequence>
<dbReference type="Proteomes" id="UP000789525">
    <property type="component" value="Unassembled WGS sequence"/>
</dbReference>
<proteinExistence type="predicted"/>
<keyword evidence="2" id="KW-1185">Reference proteome</keyword>
<protein>
    <submittedName>
        <fullName evidence="1">3007_t:CDS:1</fullName>
    </submittedName>
</protein>